<feature type="region of interest" description="Disordered" evidence="6">
    <location>
        <begin position="308"/>
        <end position="335"/>
    </location>
</feature>
<evidence type="ECO:0000256" key="5">
    <source>
        <dbReference type="ARBA" id="ARBA00038359"/>
    </source>
</evidence>
<dbReference type="PANTHER" id="PTHR33048:SF146">
    <property type="entry name" value="INTEGRAL MEMBRANE PROTEIN"/>
    <property type="match status" value="1"/>
</dbReference>
<sequence length="357" mass="40022">MSAPPAGGDQNRGPALVAIYWAEASFAILAVALRLYGRKLINGFGADDYMMVFTLILFITLAAFVTYLADQGGCRHLYYLTTDQQLLVVKFNWITQVWGIFGFATGKSSVALQIMRILGPNDNWMKWLLWFLMVSTTIFCGLDCLFGFVQCDPPRALWEPWIPHTCWNTNVQANFAIFISALPTAWNVLVDLVLAALPIPIIWRTSLTLKQRIATCTLLGLGPLAAAFGLVKIQYLAGLKERSDLTWQTYNLYVWSGSELFVIIICGCVPPMRPIFTNLFGRKSQFTGYYESSSGYKRRHNYKLSTLGSSQPVQSQDEDTEALHSRVEGTGSHLPQSRFSENAIYREVNISIENGPK</sequence>
<keyword evidence="4 7" id="KW-0472">Membrane</keyword>
<evidence type="ECO:0000256" key="3">
    <source>
        <dbReference type="ARBA" id="ARBA00022989"/>
    </source>
</evidence>
<dbReference type="AlphaFoldDB" id="A0A370C2B2"/>
<protein>
    <recommendedName>
        <fullName evidence="8">Rhodopsin domain-containing protein</fullName>
    </recommendedName>
</protein>
<feature type="transmembrane region" description="Helical" evidence="7">
    <location>
        <begin position="93"/>
        <end position="115"/>
    </location>
</feature>
<reference evidence="9 10" key="1">
    <citation type="submission" date="2018-07" db="EMBL/GenBank/DDBJ databases">
        <title>Section-level genome sequencing of Aspergillus section Nigri to investigate inter- and intra-species variation.</title>
        <authorList>
            <consortium name="DOE Joint Genome Institute"/>
            <person name="Vesth T.C."/>
            <person name="Nybo J.L."/>
            <person name="Theobald S."/>
            <person name="Frisvad J.C."/>
            <person name="Larsen T.O."/>
            <person name="Nielsen K.F."/>
            <person name="Hoof J.B."/>
            <person name="Brandl J."/>
            <person name="Salamov A."/>
            <person name="Riley R."/>
            <person name="Gladden J.M."/>
            <person name="Phatale P."/>
            <person name="Nielsen M.T."/>
            <person name="Lyhne E.K."/>
            <person name="Kogle M.E."/>
            <person name="Strasser K."/>
            <person name="McDonnell E."/>
            <person name="Barry K."/>
            <person name="Clum A."/>
            <person name="Chen C."/>
            <person name="Nolan M."/>
            <person name="Sandor L."/>
            <person name="Kuo A."/>
            <person name="Lipzen A."/>
            <person name="Hainaut M."/>
            <person name="Drula E."/>
            <person name="Tsang A."/>
            <person name="Magnuson J.K."/>
            <person name="Henrissat B."/>
            <person name="Wiebenga A."/>
            <person name="Simmons B.A."/>
            <person name="Makela M.R."/>
            <person name="De vries R.P."/>
            <person name="Grigoriev I.V."/>
            <person name="Mortensen U.H."/>
            <person name="Baker S.E."/>
            <person name="Andersen M.R."/>
        </authorList>
    </citation>
    <scope>NUCLEOTIDE SEQUENCE [LARGE SCALE GENOMIC DNA]</scope>
    <source>
        <strain evidence="9 10">ATCC 13496</strain>
    </source>
</reference>
<comment type="subcellular location">
    <subcellularLocation>
        <location evidence="1">Membrane</location>
        <topology evidence="1">Multi-pass membrane protein</topology>
    </subcellularLocation>
</comment>
<evidence type="ECO:0000256" key="7">
    <source>
        <dbReference type="SAM" id="Phobius"/>
    </source>
</evidence>
<keyword evidence="3 7" id="KW-1133">Transmembrane helix</keyword>
<gene>
    <name evidence="9" type="ORF">M747DRAFT_238658</name>
</gene>
<evidence type="ECO:0000313" key="9">
    <source>
        <dbReference type="EMBL" id="RDH19762.1"/>
    </source>
</evidence>
<dbReference type="PANTHER" id="PTHR33048">
    <property type="entry name" value="PTH11-LIKE INTEGRAL MEMBRANE PROTEIN (AFU_ORTHOLOGUE AFUA_5G11245)"/>
    <property type="match status" value="1"/>
</dbReference>
<feature type="transmembrane region" description="Helical" evidence="7">
    <location>
        <begin position="49"/>
        <end position="69"/>
    </location>
</feature>
<evidence type="ECO:0000256" key="6">
    <source>
        <dbReference type="SAM" id="MobiDB-lite"/>
    </source>
</evidence>
<keyword evidence="2 7" id="KW-0812">Transmembrane</keyword>
<feature type="transmembrane region" description="Helical" evidence="7">
    <location>
        <begin position="213"/>
        <end position="233"/>
    </location>
</feature>
<feature type="transmembrane region" description="Helical" evidence="7">
    <location>
        <begin position="18"/>
        <end position="37"/>
    </location>
</feature>
<name>A0A370C2B2_ASPNG</name>
<evidence type="ECO:0000259" key="8">
    <source>
        <dbReference type="Pfam" id="PF20684"/>
    </source>
</evidence>
<dbReference type="InterPro" id="IPR049326">
    <property type="entry name" value="Rhodopsin_dom_fungi"/>
</dbReference>
<feature type="domain" description="Rhodopsin" evidence="8">
    <location>
        <begin position="33"/>
        <end position="277"/>
    </location>
</feature>
<accession>A0A370C2B2</accession>
<dbReference type="InterPro" id="IPR052337">
    <property type="entry name" value="SAT4-like"/>
</dbReference>
<comment type="similarity">
    <text evidence="5">Belongs to the SAT4 family.</text>
</comment>
<dbReference type="Pfam" id="PF20684">
    <property type="entry name" value="Fung_rhodopsin"/>
    <property type="match status" value="1"/>
</dbReference>
<evidence type="ECO:0000256" key="4">
    <source>
        <dbReference type="ARBA" id="ARBA00023136"/>
    </source>
</evidence>
<feature type="transmembrane region" description="Helical" evidence="7">
    <location>
        <begin position="253"/>
        <end position="272"/>
    </location>
</feature>
<dbReference type="EMBL" id="KZ851917">
    <property type="protein sequence ID" value="RDH19762.1"/>
    <property type="molecule type" value="Genomic_DNA"/>
</dbReference>
<evidence type="ECO:0000256" key="2">
    <source>
        <dbReference type="ARBA" id="ARBA00022692"/>
    </source>
</evidence>
<dbReference type="GO" id="GO:0016020">
    <property type="term" value="C:membrane"/>
    <property type="evidence" value="ECO:0007669"/>
    <property type="project" value="UniProtKB-SubCell"/>
</dbReference>
<dbReference type="VEuPathDB" id="FungiDB:M747DRAFT_238658"/>
<feature type="transmembrane region" description="Helical" evidence="7">
    <location>
        <begin position="175"/>
        <end position="201"/>
    </location>
</feature>
<dbReference type="Proteomes" id="UP000253845">
    <property type="component" value="Unassembled WGS sequence"/>
</dbReference>
<evidence type="ECO:0000256" key="1">
    <source>
        <dbReference type="ARBA" id="ARBA00004141"/>
    </source>
</evidence>
<proteinExistence type="inferred from homology"/>
<evidence type="ECO:0000313" key="10">
    <source>
        <dbReference type="Proteomes" id="UP000253845"/>
    </source>
</evidence>
<feature type="transmembrane region" description="Helical" evidence="7">
    <location>
        <begin position="127"/>
        <end position="149"/>
    </location>
</feature>
<organism evidence="9 10">
    <name type="scientific">Aspergillus niger ATCC 13496</name>
    <dbReference type="NCBI Taxonomy" id="1353008"/>
    <lineage>
        <taxon>Eukaryota</taxon>
        <taxon>Fungi</taxon>
        <taxon>Dikarya</taxon>
        <taxon>Ascomycota</taxon>
        <taxon>Pezizomycotina</taxon>
        <taxon>Eurotiomycetes</taxon>
        <taxon>Eurotiomycetidae</taxon>
        <taxon>Eurotiales</taxon>
        <taxon>Aspergillaceae</taxon>
        <taxon>Aspergillus</taxon>
        <taxon>Aspergillus subgen. Circumdati</taxon>
    </lineage>
</organism>